<dbReference type="PROSITE" id="PS00280">
    <property type="entry name" value="BPTI_KUNITZ_1"/>
    <property type="match status" value="3"/>
</dbReference>
<dbReference type="SUPFAM" id="SSF57362">
    <property type="entry name" value="BPTI-like"/>
    <property type="match status" value="3"/>
</dbReference>
<name>A0A6G1PYT7_CHAAH</name>
<evidence type="ECO:0000313" key="11">
    <source>
        <dbReference type="Proteomes" id="UP000503349"/>
    </source>
</evidence>
<comment type="subcellular location">
    <subcellularLocation>
        <location evidence="8">Secreted</location>
    </subcellularLocation>
</comment>
<dbReference type="GO" id="GO:0005615">
    <property type="term" value="C:extracellular space"/>
    <property type="evidence" value="ECO:0007669"/>
    <property type="project" value="TreeGrafter"/>
</dbReference>
<dbReference type="SMART" id="SM00131">
    <property type="entry name" value="KU"/>
    <property type="match status" value="3"/>
</dbReference>
<dbReference type="GO" id="GO:0007596">
    <property type="term" value="P:blood coagulation"/>
    <property type="evidence" value="ECO:0007669"/>
    <property type="project" value="UniProtKB-UniRule"/>
</dbReference>
<reference evidence="10 11" key="1">
    <citation type="submission" date="2019-02" db="EMBL/GenBank/DDBJ databases">
        <title>Opniocepnalus argus genome.</title>
        <authorList>
            <person name="Zhou C."/>
            <person name="Xiao S."/>
        </authorList>
    </citation>
    <scope>NUCLEOTIDE SEQUENCE [LARGE SCALE GENOMIC DNA]</scope>
    <source>
        <strain evidence="10">OARG1902GOOAL</strain>
        <tissue evidence="10">Muscle</tissue>
    </source>
</reference>
<keyword evidence="1 8" id="KW-0646">Protease inhibitor</keyword>
<evidence type="ECO:0000256" key="4">
    <source>
        <dbReference type="ARBA" id="ARBA00022900"/>
    </source>
</evidence>
<proteinExistence type="predicted"/>
<keyword evidence="3" id="KW-0677">Repeat</keyword>
<dbReference type="InterPro" id="IPR008296">
    <property type="entry name" value="TFPI-like"/>
</dbReference>
<evidence type="ECO:0000256" key="3">
    <source>
        <dbReference type="ARBA" id="ARBA00022737"/>
    </source>
</evidence>
<organism evidence="10 11">
    <name type="scientific">Channa argus</name>
    <name type="common">Northern snakehead</name>
    <name type="synonym">Ophicephalus argus</name>
    <dbReference type="NCBI Taxonomy" id="215402"/>
    <lineage>
        <taxon>Eukaryota</taxon>
        <taxon>Metazoa</taxon>
        <taxon>Chordata</taxon>
        <taxon>Craniata</taxon>
        <taxon>Vertebrata</taxon>
        <taxon>Euteleostomi</taxon>
        <taxon>Actinopterygii</taxon>
        <taxon>Neopterygii</taxon>
        <taxon>Teleostei</taxon>
        <taxon>Neoteleostei</taxon>
        <taxon>Acanthomorphata</taxon>
        <taxon>Anabantaria</taxon>
        <taxon>Anabantiformes</taxon>
        <taxon>Channoidei</taxon>
        <taxon>Channidae</taxon>
        <taxon>Channa</taxon>
    </lineage>
</organism>
<dbReference type="GO" id="GO:0004867">
    <property type="term" value="F:serine-type endopeptidase inhibitor activity"/>
    <property type="evidence" value="ECO:0007669"/>
    <property type="project" value="UniProtKB-UniRule"/>
</dbReference>
<keyword evidence="7" id="KW-0325">Glycoprotein</keyword>
<keyword evidence="5 8" id="KW-0094">Blood coagulation</keyword>
<evidence type="ECO:0000256" key="2">
    <source>
        <dbReference type="ARBA" id="ARBA00022696"/>
    </source>
</evidence>
<feature type="domain" description="BPTI/Kunitz inhibitor" evidence="9">
    <location>
        <begin position="44"/>
        <end position="94"/>
    </location>
</feature>
<dbReference type="AlphaFoldDB" id="A0A6G1PYT7"/>
<dbReference type="InterPro" id="IPR036880">
    <property type="entry name" value="Kunitz_BPTI_sf"/>
</dbReference>
<reference evidence="11" key="2">
    <citation type="submission" date="2019-02" db="EMBL/GenBank/DDBJ databases">
        <title>Opniocepnalus argus Var Kimnra genome.</title>
        <authorList>
            <person name="Zhou C."/>
            <person name="Xiao S."/>
        </authorList>
    </citation>
    <scope>NUCLEOTIDE SEQUENCE [LARGE SCALE GENOMIC DNA]</scope>
</reference>
<dbReference type="PANTHER" id="PTHR10083:SF377">
    <property type="entry name" value="TISSUE FACTOR PATHWAY INHIBITOR"/>
    <property type="match status" value="1"/>
</dbReference>
<dbReference type="PIRSF" id="PIRSF001620">
    <property type="entry name" value="TFPI"/>
    <property type="match status" value="1"/>
</dbReference>
<evidence type="ECO:0000259" key="9">
    <source>
        <dbReference type="PROSITE" id="PS50279"/>
    </source>
</evidence>
<dbReference type="PROSITE" id="PS50279">
    <property type="entry name" value="BPTI_KUNITZ_2"/>
    <property type="match status" value="3"/>
</dbReference>
<dbReference type="InterPro" id="IPR002223">
    <property type="entry name" value="Kunitz_BPTI"/>
</dbReference>
<feature type="signal peptide" evidence="8">
    <location>
        <begin position="1"/>
        <end position="24"/>
    </location>
</feature>
<keyword evidence="11" id="KW-1185">Reference proteome</keyword>
<accession>A0A6G1PYT7</accession>
<evidence type="ECO:0000256" key="7">
    <source>
        <dbReference type="ARBA" id="ARBA00023180"/>
    </source>
</evidence>
<dbReference type="EMBL" id="CM015721">
    <property type="protein sequence ID" value="KAF3695126.1"/>
    <property type="molecule type" value="Genomic_DNA"/>
</dbReference>
<keyword evidence="6" id="KW-1015">Disulfide bond</keyword>
<dbReference type="PANTHER" id="PTHR10083">
    <property type="entry name" value="KUNITZ-TYPE PROTEASE INHIBITOR-RELATED"/>
    <property type="match status" value="1"/>
</dbReference>
<dbReference type="Gene3D" id="4.10.410.10">
    <property type="entry name" value="Pancreatic trypsin inhibitor Kunitz domain"/>
    <property type="match status" value="3"/>
</dbReference>
<keyword evidence="2 8" id="KW-0356">Hemostasis</keyword>
<feature type="chain" id="PRO_5026416188" description="Tissue factor pathway inhibitor" evidence="8">
    <location>
        <begin position="25"/>
        <end position="282"/>
    </location>
</feature>
<evidence type="ECO:0000256" key="1">
    <source>
        <dbReference type="ARBA" id="ARBA00022690"/>
    </source>
</evidence>
<dbReference type="InterPro" id="IPR050098">
    <property type="entry name" value="TFPI/VKTCI-like"/>
</dbReference>
<keyword evidence="4 8" id="KW-0722">Serine protease inhibitor</keyword>
<dbReference type="CDD" id="cd00109">
    <property type="entry name" value="Kunitz-type"/>
    <property type="match status" value="2"/>
</dbReference>
<dbReference type="Proteomes" id="UP000503349">
    <property type="component" value="Chromosome 10"/>
</dbReference>
<gene>
    <name evidence="10" type="ORF">EXN66_Car010802</name>
</gene>
<sequence>MALTDKWRICCVVLLVCVARLGSCRRARQANEAPSESYIFQEFCALKDDPGPCKAIKERFFFNVLTTKCEPFEYGGCQGNNNNFQSLEQCEETCFVSEDKNPCHLPEAPGPCRGLLRRYFFDSESQQCKLFYYGGCFGNANKFMSLADCQRKCQNPAKRSTVPEVHTESAGESVLPTIAPKRLNQVRRVRLNGSDQETRDSKGKGVCFGPVDRGTCDGAEMRFAYNPETKKCEEFVYSGCGGNENNFSSKKICFRKCIRLKKDHGFIRIKRKNLHNFRKASA</sequence>
<dbReference type="Pfam" id="PF00014">
    <property type="entry name" value="Kunitz_BPTI"/>
    <property type="match status" value="3"/>
</dbReference>
<dbReference type="InterPro" id="IPR020901">
    <property type="entry name" value="Prtase_inh_Kunz-CS"/>
</dbReference>
<dbReference type="PRINTS" id="PR00759">
    <property type="entry name" value="BASICPTASE"/>
</dbReference>
<evidence type="ECO:0000256" key="6">
    <source>
        <dbReference type="ARBA" id="ARBA00023157"/>
    </source>
</evidence>
<keyword evidence="8" id="KW-0732">Signal</keyword>
<feature type="domain" description="BPTI/Kunitz inhibitor" evidence="9">
    <location>
        <begin position="207"/>
        <end position="257"/>
    </location>
</feature>
<feature type="domain" description="BPTI/Kunitz inhibitor" evidence="9">
    <location>
        <begin position="103"/>
        <end position="153"/>
    </location>
</feature>
<evidence type="ECO:0000256" key="5">
    <source>
        <dbReference type="ARBA" id="ARBA00023084"/>
    </source>
</evidence>
<dbReference type="FunFam" id="4.10.410.10:FF:000004">
    <property type="entry name" value="Tissue factor pathway inhibitor"/>
    <property type="match status" value="2"/>
</dbReference>
<evidence type="ECO:0000313" key="10">
    <source>
        <dbReference type="EMBL" id="KAF3695126.1"/>
    </source>
</evidence>
<evidence type="ECO:0000256" key="8">
    <source>
        <dbReference type="PIRNR" id="PIRNR001620"/>
    </source>
</evidence>
<protein>
    <recommendedName>
        <fullName evidence="8">Tissue factor pathway inhibitor</fullName>
    </recommendedName>
</protein>